<keyword evidence="3" id="KW-1185">Reference proteome</keyword>
<name>A0A6N6MTX2_9HYPH</name>
<feature type="region of interest" description="Disordered" evidence="1">
    <location>
        <begin position="37"/>
        <end position="58"/>
    </location>
</feature>
<dbReference type="AlphaFoldDB" id="A0A6N6MTX2"/>
<reference evidence="2 3" key="1">
    <citation type="submission" date="2019-09" db="EMBL/GenBank/DDBJ databases">
        <title>YIM 132548 draft genome.</title>
        <authorList>
            <person name="Jiang L."/>
        </authorList>
    </citation>
    <scope>NUCLEOTIDE SEQUENCE [LARGE SCALE GENOMIC DNA]</scope>
    <source>
        <strain evidence="2 3">YIM 132548</strain>
    </source>
</reference>
<dbReference type="InterPro" id="IPR006311">
    <property type="entry name" value="TAT_signal"/>
</dbReference>
<comment type="caution">
    <text evidence="2">The sequence shown here is derived from an EMBL/GenBank/DDBJ whole genome shotgun (WGS) entry which is preliminary data.</text>
</comment>
<protein>
    <recommendedName>
        <fullName evidence="4">Protamine-2 (Modular protein)</fullName>
    </recommendedName>
</protein>
<gene>
    <name evidence="2" type="ORF">F6X51_09585</name>
</gene>
<dbReference type="Proteomes" id="UP000441523">
    <property type="component" value="Unassembled WGS sequence"/>
</dbReference>
<accession>A0A6N6MTX2</accession>
<dbReference type="EMBL" id="VZZJ01000006">
    <property type="protein sequence ID" value="KAB1073965.1"/>
    <property type="molecule type" value="Genomic_DNA"/>
</dbReference>
<evidence type="ECO:0000313" key="2">
    <source>
        <dbReference type="EMBL" id="KAB1073965.1"/>
    </source>
</evidence>
<evidence type="ECO:0000313" key="3">
    <source>
        <dbReference type="Proteomes" id="UP000441523"/>
    </source>
</evidence>
<evidence type="ECO:0008006" key="4">
    <source>
        <dbReference type="Google" id="ProtNLM"/>
    </source>
</evidence>
<evidence type="ECO:0000256" key="1">
    <source>
        <dbReference type="SAM" id="MobiDB-lite"/>
    </source>
</evidence>
<sequence length="94" mass="10624">MTALDRRAVLRGMSSGILSVSVGLALMPSAAEAIVFSPGTSRQDAPDQGASDPANPDSLVEKARVVVVHPRRRRRSRRRVCWWRRGRRVCEWRW</sequence>
<dbReference type="PROSITE" id="PS51318">
    <property type="entry name" value="TAT"/>
    <property type="match status" value="1"/>
</dbReference>
<proteinExistence type="predicted"/>
<organism evidence="2 3">
    <name type="scientific">Methylobacterium planeticum</name>
    <dbReference type="NCBI Taxonomy" id="2615211"/>
    <lineage>
        <taxon>Bacteria</taxon>
        <taxon>Pseudomonadati</taxon>
        <taxon>Pseudomonadota</taxon>
        <taxon>Alphaproteobacteria</taxon>
        <taxon>Hyphomicrobiales</taxon>
        <taxon>Methylobacteriaceae</taxon>
        <taxon>Methylobacterium</taxon>
    </lineage>
</organism>